<evidence type="ECO:0000256" key="4">
    <source>
        <dbReference type="HAMAP-Rule" id="MF_00682"/>
    </source>
</evidence>
<evidence type="ECO:0000313" key="6">
    <source>
        <dbReference type="EMBL" id="AMO69051.1"/>
    </source>
</evidence>
<dbReference type="CDD" id="cd06257">
    <property type="entry name" value="DnaJ"/>
    <property type="match status" value="1"/>
</dbReference>
<dbReference type="EMBL" id="CP014544">
    <property type="protein sequence ID" value="AMO69051.1"/>
    <property type="molecule type" value="Genomic_DNA"/>
</dbReference>
<dbReference type="HAMAP" id="MF_00682">
    <property type="entry name" value="HscB"/>
    <property type="match status" value="1"/>
</dbReference>
<keyword evidence="2 4" id="KW-0143">Chaperone</keyword>
<dbReference type="STRING" id="1470434.AZF00_12380"/>
<dbReference type="Gene3D" id="1.10.287.110">
    <property type="entry name" value="DnaJ domain"/>
    <property type="match status" value="1"/>
</dbReference>
<dbReference type="GO" id="GO:0051259">
    <property type="term" value="P:protein complex oligomerization"/>
    <property type="evidence" value="ECO:0007669"/>
    <property type="project" value="InterPro"/>
</dbReference>
<dbReference type="InterPro" id="IPR001623">
    <property type="entry name" value="DnaJ_domain"/>
</dbReference>
<dbReference type="Pfam" id="PF00226">
    <property type="entry name" value="DnaJ"/>
    <property type="match status" value="1"/>
</dbReference>
<comment type="function">
    <text evidence="3 4">Co-chaperone involved in the maturation of iron-sulfur cluster-containing proteins. Seems to help targeting proteins to be folded toward HscA.</text>
</comment>
<dbReference type="PROSITE" id="PS50076">
    <property type="entry name" value="DNAJ_2"/>
    <property type="match status" value="1"/>
</dbReference>
<gene>
    <name evidence="4" type="primary">hscB</name>
    <name evidence="6" type="ORF">AZF00_12380</name>
</gene>
<evidence type="ECO:0000256" key="2">
    <source>
        <dbReference type="ARBA" id="ARBA00023186"/>
    </source>
</evidence>
<dbReference type="InterPro" id="IPR009073">
    <property type="entry name" value="HscB_oligo_C"/>
</dbReference>
<dbReference type="InterPro" id="IPR036386">
    <property type="entry name" value="HscB_C_sf"/>
</dbReference>
<dbReference type="InterPro" id="IPR004640">
    <property type="entry name" value="HscB"/>
</dbReference>
<dbReference type="SMART" id="SM00271">
    <property type="entry name" value="DnaJ"/>
    <property type="match status" value="1"/>
</dbReference>
<dbReference type="Pfam" id="PF07743">
    <property type="entry name" value="HSCB_C"/>
    <property type="match status" value="1"/>
</dbReference>
<dbReference type="GO" id="GO:0001671">
    <property type="term" value="F:ATPase activator activity"/>
    <property type="evidence" value="ECO:0007669"/>
    <property type="project" value="InterPro"/>
</dbReference>
<dbReference type="GO" id="GO:0044571">
    <property type="term" value="P:[2Fe-2S] cluster assembly"/>
    <property type="evidence" value="ECO:0007669"/>
    <property type="project" value="InterPro"/>
</dbReference>
<dbReference type="PANTHER" id="PTHR14021:SF15">
    <property type="entry name" value="IRON-SULFUR CLUSTER CO-CHAPERONE PROTEIN HSCB"/>
    <property type="match status" value="1"/>
</dbReference>
<evidence type="ECO:0000313" key="7">
    <source>
        <dbReference type="Proteomes" id="UP000074119"/>
    </source>
</evidence>
<reference evidence="6 7" key="1">
    <citation type="submission" date="2015-12" db="EMBL/GenBank/DDBJ databases">
        <authorList>
            <person name="Shamseldin A."/>
            <person name="Moawad H."/>
            <person name="Abd El-Rahim W.M."/>
            <person name="Sadowsky M.J."/>
        </authorList>
    </citation>
    <scope>NUCLEOTIDE SEQUENCE [LARGE SCALE GENOMIC DNA]</scope>
    <source>
        <strain evidence="6 7">SM2</strain>
    </source>
</reference>
<accession>A0A127M778</accession>
<protein>
    <recommendedName>
        <fullName evidence="4">Co-chaperone protein HscB homolog</fullName>
    </recommendedName>
</protein>
<evidence type="ECO:0000259" key="5">
    <source>
        <dbReference type="PROSITE" id="PS50076"/>
    </source>
</evidence>
<dbReference type="AlphaFoldDB" id="A0A127M778"/>
<dbReference type="Proteomes" id="UP000074119">
    <property type="component" value="Chromosome"/>
</dbReference>
<dbReference type="PANTHER" id="PTHR14021">
    <property type="entry name" value="IRON-SULFUR CLUSTER CO-CHAPERONE PROTEIN HSCB"/>
    <property type="match status" value="1"/>
</dbReference>
<dbReference type="GO" id="GO:0051087">
    <property type="term" value="F:protein-folding chaperone binding"/>
    <property type="evidence" value="ECO:0007669"/>
    <property type="project" value="InterPro"/>
</dbReference>
<comment type="similarity">
    <text evidence="1 4">Belongs to the HscB family.</text>
</comment>
<evidence type="ECO:0000256" key="3">
    <source>
        <dbReference type="ARBA" id="ARBA00025596"/>
    </source>
</evidence>
<feature type="domain" description="J" evidence="5">
    <location>
        <begin position="9"/>
        <end position="81"/>
    </location>
</feature>
<comment type="subunit">
    <text evidence="4">Interacts with HscA and stimulates its ATPase activity.</text>
</comment>
<dbReference type="GO" id="GO:0006457">
    <property type="term" value="P:protein folding"/>
    <property type="evidence" value="ECO:0007669"/>
    <property type="project" value="UniProtKB-UniRule"/>
</dbReference>
<dbReference type="SUPFAM" id="SSF47144">
    <property type="entry name" value="HSC20 (HSCB), C-terminal oligomerisation domain"/>
    <property type="match status" value="1"/>
</dbReference>
<dbReference type="InterPro" id="IPR036869">
    <property type="entry name" value="J_dom_sf"/>
</dbReference>
<dbReference type="SUPFAM" id="SSF46565">
    <property type="entry name" value="Chaperone J-domain"/>
    <property type="match status" value="1"/>
</dbReference>
<dbReference type="RefSeq" id="WP_008248903.1">
    <property type="nucleotide sequence ID" value="NZ_CP014544.1"/>
</dbReference>
<name>A0A127M778_9GAMM</name>
<dbReference type="KEGG" id="zal:AZF00_12380"/>
<dbReference type="Gene3D" id="1.20.1280.20">
    <property type="entry name" value="HscB, C-terminal domain"/>
    <property type="match status" value="1"/>
</dbReference>
<sequence length="179" mass="20518">MSVFNPQENYFALLAVPQAYELDISALTSSYRALQREAHPDRFASGSERDLRMAVQQSSFINEAYETLVSPTRRAAYLLKLAGVNSDMSSTTFQDPEFLMQQMQLREELSELQDAKDPEQALDVFYRDLDQAAKSQKEAFSQAYNQQQFDLALAAYAKLQFLEKLRSEAELKESELLDY</sequence>
<organism evidence="6 7">
    <name type="scientific">Zhongshania aliphaticivorans</name>
    <dbReference type="NCBI Taxonomy" id="1470434"/>
    <lineage>
        <taxon>Bacteria</taxon>
        <taxon>Pseudomonadati</taxon>
        <taxon>Pseudomonadota</taxon>
        <taxon>Gammaproteobacteria</taxon>
        <taxon>Cellvibrionales</taxon>
        <taxon>Spongiibacteraceae</taxon>
        <taxon>Zhongshania</taxon>
    </lineage>
</organism>
<dbReference type="GO" id="GO:1990230">
    <property type="term" value="C:iron-sulfur cluster transfer complex"/>
    <property type="evidence" value="ECO:0007669"/>
    <property type="project" value="TreeGrafter"/>
</dbReference>
<evidence type="ECO:0000256" key="1">
    <source>
        <dbReference type="ARBA" id="ARBA00010476"/>
    </source>
</evidence>
<proteinExistence type="inferred from homology"/>
<dbReference type="NCBIfam" id="TIGR00714">
    <property type="entry name" value="hscB"/>
    <property type="match status" value="1"/>
</dbReference>